<feature type="transmembrane region" description="Helical" evidence="1">
    <location>
        <begin position="405"/>
        <end position="426"/>
    </location>
</feature>
<protein>
    <recommendedName>
        <fullName evidence="4">Glucose/Sorbosone dehydrogenase domain-containing protein</fullName>
    </recommendedName>
</protein>
<reference evidence="2 3" key="1">
    <citation type="submission" date="2024-11" db="EMBL/GenBank/DDBJ databases">
        <authorList>
            <person name="Heng Y.C."/>
            <person name="Lim A.C.H."/>
            <person name="Lee J.K.Y."/>
            <person name="Kittelmann S."/>
        </authorList>
    </citation>
    <scope>NUCLEOTIDE SEQUENCE [LARGE SCALE GENOMIC DNA]</scope>
    <source>
        <strain evidence="2 3">WILCCON 0114</strain>
    </source>
</reference>
<keyword evidence="1" id="KW-0812">Transmembrane</keyword>
<gene>
    <name evidence="2" type="ORF">ACJDT4_18000</name>
</gene>
<dbReference type="InterPro" id="IPR011042">
    <property type="entry name" value="6-blade_b-propeller_TolB-like"/>
</dbReference>
<keyword evidence="1" id="KW-0472">Membrane</keyword>
<dbReference type="Gene3D" id="2.120.10.30">
    <property type="entry name" value="TolB, C-terminal domain"/>
    <property type="match status" value="1"/>
</dbReference>
<keyword evidence="3" id="KW-1185">Reference proteome</keyword>
<evidence type="ECO:0000313" key="3">
    <source>
        <dbReference type="Proteomes" id="UP001623592"/>
    </source>
</evidence>
<dbReference type="RefSeq" id="WP_406788968.1">
    <property type="nucleotide sequence ID" value="NZ_JBJIAA010000016.1"/>
</dbReference>
<evidence type="ECO:0000313" key="2">
    <source>
        <dbReference type="EMBL" id="MFL0252311.1"/>
    </source>
</evidence>
<organism evidence="2 3">
    <name type="scientific">Clostridium neuense</name>
    <dbReference type="NCBI Taxonomy" id="1728934"/>
    <lineage>
        <taxon>Bacteria</taxon>
        <taxon>Bacillati</taxon>
        <taxon>Bacillota</taxon>
        <taxon>Clostridia</taxon>
        <taxon>Eubacteriales</taxon>
        <taxon>Clostridiaceae</taxon>
        <taxon>Clostridium</taxon>
    </lineage>
</organism>
<keyword evidence="1" id="KW-1133">Transmembrane helix</keyword>
<dbReference type="InterPro" id="IPR011041">
    <property type="entry name" value="Quinoprot_gluc/sorb_DH_b-prop"/>
</dbReference>
<sequence>MKKIIKTVCVISLISLLSYFIVNRLYATYDVKCTDKNMNYSIKYKGLNKAVDFDKGEDGTFYIAYNNKVQAIYSNGKSIDIIKDDAKGIMSILYYRGKLYMAKEHGIYYYDFQSKELKALITNIPNFGDYKKIIMKAYKDYIYASIGSATNSGVVGSDNKWTSINPYGFDITPNSITLKGINFGKDKTGAFVPYKTSNIRGQIIPNHFPGNSSVIIVNLNTKAAETYAWGIRNICGMDFTSGGKIIASVGGMENRGLRPIKGDVDYIYSIEKGKWYGWPDYSGGDPVDSPKFKNKTKRILDKVPNINPPAPLYEYDNVGSLDSISIDSNGILGLKDLMYVYDKKNNNIICINGNKMNKYIMFTRKSYVEDFRIYKDGIYVLDSKEGCLLRFYQHHENALLIVDKKILYCIAAAIGISALIILIYGMRKN</sequence>
<dbReference type="Proteomes" id="UP001623592">
    <property type="component" value="Unassembled WGS sequence"/>
</dbReference>
<dbReference type="SUPFAM" id="SSF50952">
    <property type="entry name" value="Soluble quinoprotein glucose dehydrogenase"/>
    <property type="match status" value="1"/>
</dbReference>
<proteinExistence type="predicted"/>
<evidence type="ECO:0000256" key="1">
    <source>
        <dbReference type="SAM" id="Phobius"/>
    </source>
</evidence>
<dbReference type="EMBL" id="JBJIAA010000016">
    <property type="protein sequence ID" value="MFL0252311.1"/>
    <property type="molecule type" value="Genomic_DNA"/>
</dbReference>
<accession>A0ABW8TJA2</accession>
<evidence type="ECO:0008006" key="4">
    <source>
        <dbReference type="Google" id="ProtNLM"/>
    </source>
</evidence>
<name>A0ABW8TJA2_9CLOT</name>
<comment type="caution">
    <text evidence="2">The sequence shown here is derived from an EMBL/GenBank/DDBJ whole genome shotgun (WGS) entry which is preliminary data.</text>
</comment>